<sequence>MLSVLSLSLLACAPLSDNSNSPAKSPISLSATAVVSSVQLEMSSSLALTNIGAVIRLATEAAPTKVQAEANAGYVSLDIPAGGTRKFSISQHYGSDFTNGLTLADVLAANTDYKLYLFFEANTIPAGAIIAGATIEEATIANDTAALSFTTAALPPAGDDAWARSQTEEQFVGSLSEWNYNENQKGVFVAYVQLPNNFNTFTLTTRTGEGKEKKLNQTLGTLAVGSFSSDPSFLSDTYKLGGSYPDAGNYYGIIGTEKNQPISGTAFQLEVVAGLQTVKYQVPLNRYSNP</sequence>
<accession>A0ABY8MIM3</accession>
<proteinExistence type="predicted"/>
<protein>
    <submittedName>
        <fullName evidence="1">Uncharacterized protein</fullName>
    </submittedName>
</protein>
<gene>
    <name evidence="1" type="ORF">P0082_02420</name>
</gene>
<dbReference type="Proteomes" id="UP001228690">
    <property type="component" value="Chromosome"/>
</dbReference>
<organism evidence="1 2">
    <name type="scientific">Candidatus Haliotispira prima</name>
    <dbReference type="NCBI Taxonomy" id="3034016"/>
    <lineage>
        <taxon>Bacteria</taxon>
        <taxon>Pseudomonadati</taxon>
        <taxon>Spirochaetota</taxon>
        <taxon>Spirochaetia</taxon>
        <taxon>Spirochaetales</taxon>
        <taxon>Spirochaetaceae</taxon>
        <taxon>Candidatus Haliotispira</taxon>
    </lineage>
</organism>
<evidence type="ECO:0000313" key="1">
    <source>
        <dbReference type="EMBL" id="WGK69738.1"/>
    </source>
</evidence>
<keyword evidence="2" id="KW-1185">Reference proteome</keyword>
<reference evidence="1 2" key="1">
    <citation type="submission" date="2023-04" db="EMBL/GenBank/DDBJ databases">
        <title>Spirochaete genome identified in red abalone sample constitutes a novel genus.</title>
        <authorList>
            <person name="Sharma S.P."/>
            <person name="Purcell C.M."/>
            <person name="Hyde J.R."/>
            <person name="Severin A.J."/>
        </authorList>
    </citation>
    <scope>NUCLEOTIDE SEQUENCE [LARGE SCALE GENOMIC DNA]</scope>
    <source>
        <strain evidence="1 2">SP-2023</strain>
    </source>
</reference>
<name>A0ABY8MIM3_9SPIO</name>
<dbReference type="RefSeq" id="WP_326927924.1">
    <property type="nucleotide sequence ID" value="NZ_CP123443.1"/>
</dbReference>
<dbReference type="EMBL" id="CP123443">
    <property type="protein sequence ID" value="WGK69738.1"/>
    <property type="molecule type" value="Genomic_DNA"/>
</dbReference>
<evidence type="ECO:0000313" key="2">
    <source>
        <dbReference type="Proteomes" id="UP001228690"/>
    </source>
</evidence>